<feature type="domain" description="Kazal-like" evidence="6">
    <location>
        <begin position="115"/>
        <end position="186"/>
    </location>
</feature>
<dbReference type="Gene3D" id="3.30.60.30">
    <property type="match status" value="1"/>
</dbReference>
<dbReference type="GO" id="GO:0050840">
    <property type="term" value="F:extracellular matrix binding"/>
    <property type="evidence" value="ECO:0007669"/>
    <property type="project" value="TreeGrafter"/>
</dbReference>
<sequence>MHPQLLLSPEKRSSATSCISLFYLLLALSLSHISALSPFMLADDSSKYNVQCEECDESRCPVLSYCEGKAIKDSCNCCTVCSSPKYQPHVSVVGGELGVAAPLPATGDTPKHECGKVKCPRFQVCVANMQGLPLCKCPSEFLCRSNRKRAICGTDGITYESKCHMRIASCKQGMMVRKKHRGVCTPDDQREGESFKRKMRRRMRRRRRRRQKLEEATGGIGAATKGEGEVGEGGGRTDEDSLTSFPRGSDVLENQDRRGRLDQRTDNVGNQSGKREKRKDKKGKSKRRRRRKKNRKQRKQRKGGKRGKNDKRRRRRKRQYGKPRSRSKRHRNTKSVDDAEARARLFEEEFGQSTWFA</sequence>
<keyword evidence="5" id="KW-1133">Transmembrane helix</keyword>
<dbReference type="EMBL" id="JAWDGP010002642">
    <property type="protein sequence ID" value="KAK3781246.1"/>
    <property type="molecule type" value="Genomic_DNA"/>
</dbReference>
<dbReference type="GO" id="GO:0005615">
    <property type="term" value="C:extracellular space"/>
    <property type="evidence" value="ECO:0007669"/>
    <property type="project" value="TreeGrafter"/>
</dbReference>
<evidence type="ECO:0000256" key="5">
    <source>
        <dbReference type="SAM" id="Phobius"/>
    </source>
</evidence>
<keyword evidence="5" id="KW-0472">Membrane</keyword>
<accession>A0AAE1DSC0</accession>
<keyword evidence="1" id="KW-0732">Signal</keyword>
<dbReference type="Proteomes" id="UP001283361">
    <property type="component" value="Unassembled WGS sequence"/>
</dbReference>
<protein>
    <recommendedName>
        <fullName evidence="6">Kazal-like domain-containing protein</fullName>
    </recommendedName>
</protein>
<reference evidence="7" key="1">
    <citation type="journal article" date="2023" name="G3 (Bethesda)">
        <title>A reference genome for the long-term kleptoplast-retaining sea slug Elysia crispata morphotype clarki.</title>
        <authorList>
            <person name="Eastman K.E."/>
            <person name="Pendleton A.L."/>
            <person name="Shaikh M.A."/>
            <person name="Suttiyut T."/>
            <person name="Ogas R."/>
            <person name="Tomko P."/>
            <person name="Gavelis G."/>
            <person name="Widhalm J.R."/>
            <person name="Wisecaver J.H."/>
        </authorList>
    </citation>
    <scope>NUCLEOTIDE SEQUENCE</scope>
    <source>
        <strain evidence="7">ECLA1</strain>
    </source>
</reference>
<evidence type="ECO:0000313" key="8">
    <source>
        <dbReference type="Proteomes" id="UP001283361"/>
    </source>
</evidence>
<keyword evidence="8" id="KW-1185">Reference proteome</keyword>
<dbReference type="PROSITE" id="PS51465">
    <property type="entry name" value="KAZAL_2"/>
    <property type="match status" value="1"/>
</dbReference>
<evidence type="ECO:0000313" key="7">
    <source>
        <dbReference type="EMBL" id="KAK3781246.1"/>
    </source>
</evidence>
<gene>
    <name evidence="7" type="ORF">RRG08_065977</name>
</gene>
<feature type="transmembrane region" description="Helical" evidence="5">
    <location>
        <begin position="21"/>
        <end position="41"/>
    </location>
</feature>
<evidence type="ECO:0000259" key="6">
    <source>
        <dbReference type="PROSITE" id="PS51465"/>
    </source>
</evidence>
<dbReference type="PANTHER" id="PTHR13866:SF14">
    <property type="entry name" value="BM-40"/>
    <property type="match status" value="1"/>
</dbReference>
<evidence type="ECO:0000256" key="3">
    <source>
        <dbReference type="ARBA" id="ARBA00023180"/>
    </source>
</evidence>
<organism evidence="7 8">
    <name type="scientific">Elysia crispata</name>
    <name type="common">lettuce slug</name>
    <dbReference type="NCBI Taxonomy" id="231223"/>
    <lineage>
        <taxon>Eukaryota</taxon>
        <taxon>Metazoa</taxon>
        <taxon>Spiralia</taxon>
        <taxon>Lophotrochozoa</taxon>
        <taxon>Mollusca</taxon>
        <taxon>Gastropoda</taxon>
        <taxon>Heterobranchia</taxon>
        <taxon>Euthyneura</taxon>
        <taxon>Panpulmonata</taxon>
        <taxon>Sacoglossa</taxon>
        <taxon>Placobranchoidea</taxon>
        <taxon>Plakobranchidae</taxon>
        <taxon>Elysia</taxon>
    </lineage>
</organism>
<feature type="compositionally biased region" description="Basic and acidic residues" evidence="4">
    <location>
        <begin position="254"/>
        <end position="265"/>
    </location>
</feature>
<feature type="compositionally biased region" description="Basic residues" evidence="4">
    <location>
        <begin position="275"/>
        <end position="333"/>
    </location>
</feature>
<proteinExistence type="predicted"/>
<evidence type="ECO:0000256" key="2">
    <source>
        <dbReference type="ARBA" id="ARBA00023157"/>
    </source>
</evidence>
<feature type="region of interest" description="Disordered" evidence="4">
    <location>
        <begin position="181"/>
        <end position="340"/>
    </location>
</feature>
<feature type="compositionally biased region" description="Basic and acidic residues" evidence="4">
    <location>
        <begin position="187"/>
        <end position="196"/>
    </location>
</feature>
<dbReference type="PANTHER" id="PTHR13866">
    <property type="entry name" value="SPARC OSTEONECTIN"/>
    <property type="match status" value="1"/>
</dbReference>
<keyword evidence="5" id="KW-0812">Transmembrane</keyword>
<dbReference type="SUPFAM" id="SSF100895">
    <property type="entry name" value="Kazal-type serine protease inhibitors"/>
    <property type="match status" value="1"/>
</dbReference>
<evidence type="ECO:0000256" key="4">
    <source>
        <dbReference type="SAM" id="MobiDB-lite"/>
    </source>
</evidence>
<dbReference type="GO" id="GO:0005518">
    <property type="term" value="F:collagen binding"/>
    <property type="evidence" value="ECO:0007669"/>
    <property type="project" value="TreeGrafter"/>
</dbReference>
<evidence type="ECO:0000256" key="1">
    <source>
        <dbReference type="ARBA" id="ARBA00022729"/>
    </source>
</evidence>
<keyword evidence="2" id="KW-1015">Disulfide bond</keyword>
<dbReference type="CDD" id="cd00104">
    <property type="entry name" value="KAZAL_FS"/>
    <property type="match status" value="1"/>
</dbReference>
<dbReference type="GO" id="GO:0005509">
    <property type="term" value="F:calcium ion binding"/>
    <property type="evidence" value="ECO:0007669"/>
    <property type="project" value="TreeGrafter"/>
</dbReference>
<dbReference type="InterPro" id="IPR036058">
    <property type="entry name" value="Kazal_dom_sf"/>
</dbReference>
<dbReference type="Pfam" id="PF07648">
    <property type="entry name" value="Kazal_2"/>
    <property type="match status" value="1"/>
</dbReference>
<dbReference type="InterPro" id="IPR002350">
    <property type="entry name" value="Kazal_dom"/>
</dbReference>
<comment type="caution">
    <text evidence="7">The sequence shown here is derived from an EMBL/GenBank/DDBJ whole genome shotgun (WGS) entry which is preliminary data.</text>
</comment>
<keyword evidence="3" id="KW-0325">Glycoprotein</keyword>
<name>A0AAE1DSC0_9GAST</name>
<feature type="compositionally biased region" description="Basic residues" evidence="4">
    <location>
        <begin position="197"/>
        <end position="211"/>
    </location>
</feature>
<dbReference type="SMART" id="SM00280">
    <property type="entry name" value="KAZAL"/>
    <property type="match status" value="1"/>
</dbReference>
<dbReference type="AlphaFoldDB" id="A0AAE1DSC0"/>